<evidence type="ECO:0000313" key="1">
    <source>
        <dbReference type="EMBL" id="KAK7479904.1"/>
    </source>
</evidence>
<keyword evidence="2" id="KW-1185">Reference proteome</keyword>
<name>A0ABD0JYQ2_9CAEN</name>
<feature type="non-terminal residue" evidence="1">
    <location>
        <position position="112"/>
    </location>
</feature>
<accession>A0ABD0JYQ2</accession>
<comment type="caution">
    <text evidence="1">The sequence shown here is derived from an EMBL/GenBank/DDBJ whole genome shotgun (WGS) entry which is preliminary data.</text>
</comment>
<dbReference type="EMBL" id="JACVVK020000293">
    <property type="protein sequence ID" value="KAK7479904.1"/>
    <property type="molecule type" value="Genomic_DNA"/>
</dbReference>
<sequence>YMGLQHPKVFQEEIGKEFSPLSPSAFPPPGTYRAPLEAHKNSRRIALIISPNRATDDGKSQSIRYPEKASERFFRRMDQHSPFVFVRLVNRATSLDKRVSQAKWSVCEIVKK</sequence>
<feature type="non-terminal residue" evidence="1">
    <location>
        <position position="1"/>
    </location>
</feature>
<proteinExistence type="predicted"/>
<evidence type="ECO:0000313" key="2">
    <source>
        <dbReference type="Proteomes" id="UP001519460"/>
    </source>
</evidence>
<organism evidence="1 2">
    <name type="scientific">Batillaria attramentaria</name>
    <dbReference type="NCBI Taxonomy" id="370345"/>
    <lineage>
        <taxon>Eukaryota</taxon>
        <taxon>Metazoa</taxon>
        <taxon>Spiralia</taxon>
        <taxon>Lophotrochozoa</taxon>
        <taxon>Mollusca</taxon>
        <taxon>Gastropoda</taxon>
        <taxon>Caenogastropoda</taxon>
        <taxon>Sorbeoconcha</taxon>
        <taxon>Cerithioidea</taxon>
        <taxon>Batillariidae</taxon>
        <taxon>Batillaria</taxon>
    </lineage>
</organism>
<reference evidence="1 2" key="1">
    <citation type="journal article" date="2023" name="Sci. Data">
        <title>Genome assembly of the Korean intertidal mud-creeper Batillaria attramentaria.</title>
        <authorList>
            <person name="Patra A.K."/>
            <person name="Ho P.T."/>
            <person name="Jun S."/>
            <person name="Lee S.J."/>
            <person name="Kim Y."/>
            <person name="Won Y.J."/>
        </authorList>
    </citation>
    <scope>NUCLEOTIDE SEQUENCE [LARGE SCALE GENOMIC DNA]</scope>
    <source>
        <strain evidence="1">Wonlab-2016</strain>
    </source>
</reference>
<dbReference type="Proteomes" id="UP001519460">
    <property type="component" value="Unassembled WGS sequence"/>
</dbReference>
<protein>
    <submittedName>
        <fullName evidence="1">Uncharacterized protein</fullName>
    </submittedName>
</protein>
<gene>
    <name evidence="1" type="ORF">BaRGS_00028894</name>
</gene>
<dbReference type="AlphaFoldDB" id="A0ABD0JYQ2"/>